<gene>
    <name evidence="13" type="ORF">HV832_05955</name>
</gene>
<keyword evidence="5" id="KW-1278">Translocase</keyword>
<dbReference type="InterPro" id="IPR001757">
    <property type="entry name" value="P_typ_ATPase"/>
</dbReference>
<comment type="similarity">
    <text evidence="2 10">Belongs to the cation transport ATPase (P-type) (TC 3.A.3) family. Type IB subfamily.</text>
</comment>
<feature type="transmembrane region" description="Helical" evidence="10">
    <location>
        <begin position="216"/>
        <end position="232"/>
    </location>
</feature>
<dbReference type="NCBIfam" id="TIGR01494">
    <property type="entry name" value="ATPase_P-type"/>
    <property type="match status" value="2"/>
</dbReference>
<name>A0A850QAL9_9BURK</name>
<dbReference type="Pfam" id="PF00702">
    <property type="entry name" value="Hydrolase"/>
    <property type="match status" value="1"/>
</dbReference>
<keyword evidence="10" id="KW-0067">ATP-binding</keyword>
<dbReference type="Proteomes" id="UP000588051">
    <property type="component" value="Unassembled WGS sequence"/>
</dbReference>
<reference evidence="13 14" key="1">
    <citation type="submission" date="2020-06" db="EMBL/GenBank/DDBJ databases">
        <authorList>
            <person name="Qiu C."/>
            <person name="Liu Z."/>
        </authorList>
    </citation>
    <scope>NUCLEOTIDE SEQUENCE [LARGE SCALE GENOMIC DNA]</scope>
    <source>
        <strain evidence="13 14">EM 1</strain>
    </source>
</reference>
<dbReference type="NCBIfam" id="TIGR01525">
    <property type="entry name" value="ATPase-IB_hvy"/>
    <property type="match status" value="1"/>
</dbReference>
<feature type="region of interest" description="Disordered" evidence="11">
    <location>
        <begin position="18"/>
        <end position="79"/>
    </location>
</feature>
<dbReference type="InterPro" id="IPR027256">
    <property type="entry name" value="P-typ_ATPase_IB"/>
</dbReference>
<feature type="domain" description="P-type ATPase A" evidence="12">
    <location>
        <begin position="270"/>
        <end position="370"/>
    </location>
</feature>
<dbReference type="SUPFAM" id="SSF56784">
    <property type="entry name" value="HAD-like"/>
    <property type="match status" value="1"/>
</dbReference>
<comment type="catalytic activity">
    <reaction evidence="9">
        <text>Zn(2+)(in) + ATP + H2O = Zn(2+)(out) + ADP + phosphate + H(+)</text>
        <dbReference type="Rhea" id="RHEA:20621"/>
        <dbReference type="ChEBI" id="CHEBI:15377"/>
        <dbReference type="ChEBI" id="CHEBI:15378"/>
        <dbReference type="ChEBI" id="CHEBI:29105"/>
        <dbReference type="ChEBI" id="CHEBI:30616"/>
        <dbReference type="ChEBI" id="CHEBI:43474"/>
        <dbReference type="ChEBI" id="CHEBI:456216"/>
        <dbReference type="EC" id="7.2.2.12"/>
    </reaction>
</comment>
<feature type="transmembrane region" description="Helical" evidence="10">
    <location>
        <begin position="238"/>
        <end position="257"/>
    </location>
</feature>
<dbReference type="GO" id="GO:0046872">
    <property type="term" value="F:metal ion binding"/>
    <property type="evidence" value="ECO:0007669"/>
    <property type="project" value="UniProtKB-KW"/>
</dbReference>
<dbReference type="PRINTS" id="PR00119">
    <property type="entry name" value="CATATPASE"/>
</dbReference>
<dbReference type="InterPro" id="IPR051014">
    <property type="entry name" value="Cation_Transport_ATPase_IB"/>
</dbReference>
<feature type="compositionally biased region" description="Basic and acidic residues" evidence="11">
    <location>
        <begin position="22"/>
        <end position="40"/>
    </location>
</feature>
<dbReference type="InterPro" id="IPR036412">
    <property type="entry name" value="HAD-like_sf"/>
</dbReference>
<evidence type="ECO:0000256" key="9">
    <source>
        <dbReference type="ARBA" id="ARBA00047308"/>
    </source>
</evidence>
<organism evidence="13 14">
    <name type="scientific">Undibacterium oligocarboniphilum</name>
    <dbReference type="NCBI Taxonomy" id="666702"/>
    <lineage>
        <taxon>Bacteria</taxon>
        <taxon>Pseudomonadati</taxon>
        <taxon>Pseudomonadota</taxon>
        <taxon>Betaproteobacteria</taxon>
        <taxon>Burkholderiales</taxon>
        <taxon>Oxalobacteraceae</taxon>
        <taxon>Undibacterium</taxon>
    </lineage>
</organism>
<feature type="transmembrane region" description="Helical" evidence="10">
    <location>
        <begin position="758"/>
        <end position="777"/>
    </location>
</feature>
<dbReference type="Gene3D" id="2.70.150.10">
    <property type="entry name" value="Calcium-transporting ATPase, cytoplasmic transduction domain A"/>
    <property type="match status" value="1"/>
</dbReference>
<keyword evidence="7 10" id="KW-0472">Membrane</keyword>
<evidence type="ECO:0000256" key="2">
    <source>
        <dbReference type="ARBA" id="ARBA00006024"/>
    </source>
</evidence>
<dbReference type="SUPFAM" id="SSF81665">
    <property type="entry name" value="Calcium ATPase, transmembrane domain M"/>
    <property type="match status" value="1"/>
</dbReference>
<evidence type="ECO:0000256" key="8">
    <source>
        <dbReference type="ARBA" id="ARBA00039097"/>
    </source>
</evidence>
<dbReference type="AlphaFoldDB" id="A0A850QAL9"/>
<dbReference type="InterPro" id="IPR044492">
    <property type="entry name" value="P_typ_ATPase_HD_dom"/>
</dbReference>
<dbReference type="Gene3D" id="3.40.50.1000">
    <property type="entry name" value="HAD superfamily/HAD-like"/>
    <property type="match status" value="1"/>
</dbReference>
<evidence type="ECO:0000256" key="1">
    <source>
        <dbReference type="ARBA" id="ARBA00004370"/>
    </source>
</evidence>
<protein>
    <recommendedName>
        <fullName evidence="8">P-type Zn(2+) transporter</fullName>
        <ecNumber evidence="8">7.2.2.12</ecNumber>
    </recommendedName>
</protein>
<dbReference type="InterPro" id="IPR023214">
    <property type="entry name" value="HAD_sf"/>
</dbReference>
<evidence type="ECO:0000256" key="11">
    <source>
        <dbReference type="SAM" id="MobiDB-lite"/>
    </source>
</evidence>
<dbReference type="SFLD" id="SFLDS00003">
    <property type="entry name" value="Haloacid_Dehalogenase"/>
    <property type="match status" value="1"/>
</dbReference>
<dbReference type="Pfam" id="PF00122">
    <property type="entry name" value="E1-E2_ATPase"/>
    <property type="match status" value="1"/>
</dbReference>
<keyword evidence="6 10" id="KW-1133">Transmembrane helix</keyword>
<dbReference type="InterPro" id="IPR036163">
    <property type="entry name" value="HMA_dom_sf"/>
</dbReference>
<dbReference type="InterPro" id="IPR023298">
    <property type="entry name" value="ATPase_P-typ_TM_dom_sf"/>
</dbReference>
<dbReference type="GO" id="GO:0005524">
    <property type="term" value="F:ATP binding"/>
    <property type="evidence" value="ECO:0007669"/>
    <property type="project" value="UniProtKB-UniRule"/>
</dbReference>
<dbReference type="PROSITE" id="PS00154">
    <property type="entry name" value="ATPASE_E1_E2"/>
    <property type="match status" value="1"/>
</dbReference>
<dbReference type="Gene3D" id="3.40.1110.10">
    <property type="entry name" value="Calcium-transporting ATPase, cytoplasmic domain N"/>
    <property type="match status" value="1"/>
</dbReference>
<evidence type="ECO:0000256" key="10">
    <source>
        <dbReference type="RuleBase" id="RU362081"/>
    </source>
</evidence>
<feature type="transmembrane region" description="Helical" evidence="10">
    <location>
        <begin position="420"/>
        <end position="447"/>
    </location>
</feature>
<keyword evidence="10" id="KW-1003">Cell membrane</keyword>
<evidence type="ECO:0000313" key="13">
    <source>
        <dbReference type="EMBL" id="NVO77372.1"/>
    </source>
</evidence>
<evidence type="ECO:0000256" key="5">
    <source>
        <dbReference type="ARBA" id="ARBA00022967"/>
    </source>
</evidence>
<evidence type="ECO:0000256" key="6">
    <source>
        <dbReference type="ARBA" id="ARBA00022989"/>
    </source>
</evidence>
<dbReference type="InterPro" id="IPR008250">
    <property type="entry name" value="ATPase_P-typ_transduc_dom_A_sf"/>
</dbReference>
<dbReference type="SUPFAM" id="SSF55008">
    <property type="entry name" value="HMA, heavy metal-associated domain"/>
    <property type="match status" value="1"/>
</dbReference>
<dbReference type="RefSeq" id="WP_176802644.1">
    <property type="nucleotide sequence ID" value="NZ_JABXYJ010000003.1"/>
</dbReference>
<evidence type="ECO:0000256" key="7">
    <source>
        <dbReference type="ARBA" id="ARBA00023136"/>
    </source>
</evidence>
<keyword evidence="14" id="KW-1185">Reference proteome</keyword>
<evidence type="ECO:0000256" key="4">
    <source>
        <dbReference type="ARBA" id="ARBA00022723"/>
    </source>
</evidence>
<dbReference type="SFLD" id="SFLDF00027">
    <property type="entry name" value="p-type_atpase"/>
    <property type="match status" value="1"/>
</dbReference>
<keyword evidence="4 10" id="KW-0479">Metal-binding</keyword>
<comment type="subcellular location">
    <subcellularLocation>
        <location evidence="10">Cell membrane</location>
    </subcellularLocation>
    <subcellularLocation>
        <location evidence="1">Membrane</location>
    </subcellularLocation>
</comment>
<dbReference type="SFLD" id="SFLDG00002">
    <property type="entry name" value="C1.7:_P-type_atpase_like"/>
    <property type="match status" value="1"/>
</dbReference>
<feature type="transmembrane region" description="Helical" evidence="10">
    <location>
        <begin position="386"/>
        <end position="408"/>
    </location>
</feature>
<feature type="transmembrane region" description="Helical" evidence="10">
    <location>
        <begin position="160"/>
        <end position="179"/>
    </location>
</feature>
<evidence type="ECO:0000259" key="12">
    <source>
        <dbReference type="Pfam" id="PF00122"/>
    </source>
</evidence>
<dbReference type="InterPro" id="IPR018303">
    <property type="entry name" value="ATPase_P-typ_P_site"/>
</dbReference>
<dbReference type="PANTHER" id="PTHR48085">
    <property type="entry name" value="CADMIUM/ZINC-TRANSPORTING ATPASE HMA2-RELATED"/>
    <property type="match status" value="1"/>
</dbReference>
<evidence type="ECO:0000256" key="3">
    <source>
        <dbReference type="ARBA" id="ARBA00022692"/>
    </source>
</evidence>
<keyword evidence="10" id="KW-0547">Nucleotide-binding</keyword>
<dbReference type="GO" id="GO:0016463">
    <property type="term" value="F:P-type zinc transporter activity"/>
    <property type="evidence" value="ECO:0007669"/>
    <property type="project" value="UniProtKB-EC"/>
</dbReference>
<feature type="transmembrane region" description="Helical" evidence="10">
    <location>
        <begin position="732"/>
        <end position="752"/>
    </location>
</feature>
<dbReference type="GO" id="GO:0016887">
    <property type="term" value="F:ATP hydrolysis activity"/>
    <property type="evidence" value="ECO:0007669"/>
    <property type="project" value="InterPro"/>
</dbReference>
<evidence type="ECO:0000313" key="14">
    <source>
        <dbReference type="Proteomes" id="UP000588051"/>
    </source>
</evidence>
<dbReference type="EC" id="7.2.2.12" evidence="8"/>
<feature type="compositionally biased region" description="Polar residues" evidence="11">
    <location>
        <begin position="68"/>
        <end position="79"/>
    </location>
</feature>
<feature type="compositionally biased region" description="Basic and acidic residues" evidence="11">
    <location>
        <begin position="48"/>
        <end position="65"/>
    </location>
</feature>
<dbReference type="PANTHER" id="PTHR48085:SF5">
    <property type="entry name" value="CADMIUM_ZINC-TRANSPORTING ATPASE HMA4-RELATED"/>
    <property type="match status" value="1"/>
</dbReference>
<feature type="transmembrane region" description="Helical" evidence="10">
    <location>
        <begin position="185"/>
        <end position="204"/>
    </location>
</feature>
<proteinExistence type="inferred from homology"/>
<comment type="caution">
    <text evidence="13">The sequence shown here is derived from an EMBL/GenBank/DDBJ whole genome shotgun (WGS) entry which is preliminary data.</text>
</comment>
<dbReference type="GO" id="GO:0015086">
    <property type="term" value="F:cadmium ion transmembrane transporter activity"/>
    <property type="evidence" value="ECO:0007669"/>
    <property type="project" value="TreeGrafter"/>
</dbReference>
<dbReference type="GO" id="GO:0005886">
    <property type="term" value="C:plasma membrane"/>
    <property type="evidence" value="ECO:0007669"/>
    <property type="project" value="UniProtKB-SubCell"/>
</dbReference>
<keyword evidence="3 10" id="KW-0812">Transmembrane</keyword>
<accession>A0A850QAL9</accession>
<sequence>MSEKITCCGDPQPPVSTCNHPHHQDGKHSHDHHAHHDHDSHHRHGHACKQDHAHDASHVHAHHDGQSAPKQSGSMPPGTQQFRLHIAAMDCPTEEALIRRVLTPLPQVLGLDFDLLNRILTVHHQEQEVAEIQQRLTALGMQGQLMAATTATAPVRQQGWWRLLVGGGAALAAEALVWAGSPEKALPVLILSMIAVLICGLPTLKKGWIALRHLTLNIHLLMTAAVSGALLIGQWPEAAMVICLFALAEMLEAASLIRARDAIGSLLDQAPETVQCQQPDGGWQAQNTAEIAVGALILCRPGDRIAMDGVIESGRSEVNQAAITGESMPQEKIPGDPVYAGTLNQTGALQIRVSALAGASMLARIAHSVQDAQSQRAPTQRFVDRFAALYTPIVFVIAVLAAILPPLLWQHGWHDSLYRALVLLVIACPCALVISTPVTVVSGLALAARRGIVVKGGLFLEQGKFLQQLAFDKTGTLTEGKPALQHTQSFSALTPAEILRIAASLDAHSSHPLAQALLQACQEPLLPVTEVSLFAEGRGRGIRGRIGDQPYLLGNRAMLAALGLEQMPDNGKSAKSTNPSAAQSLEQDGSTLIFLCQPGQLLGVLGVADQVRASSKEAVQELHALGIRTLMLTGDNASAAQAIARQTGIQEVRSELLPEDKLQVISTLAQQGMTGMAGDGINDAPALARAQIGFAMAAGSDIAMETADVALMQNDLRKLPEFIRISRKTNAVLWQNIGFALAIKLLFLLLALTGHASLWMAVFADTGTSLLVVLNGLRLLRYSGSRG</sequence>
<dbReference type="InterPro" id="IPR059000">
    <property type="entry name" value="ATPase_P-type_domA"/>
</dbReference>
<dbReference type="SUPFAM" id="SSF81653">
    <property type="entry name" value="Calcium ATPase, transduction domain A"/>
    <property type="match status" value="1"/>
</dbReference>
<dbReference type="EMBL" id="JABXYJ010000003">
    <property type="protein sequence ID" value="NVO77372.1"/>
    <property type="molecule type" value="Genomic_DNA"/>
</dbReference>
<dbReference type="InterPro" id="IPR023299">
    <property type="entry name" value="ATPase_P-typ_cyto_dom_N"/>
</dbReference>